<organism evidence="1 2">
    <name type="scientific">Williamsia marianensis</name>
    <dbReference type="NCBI Taxonomy" id="85044"/>
    <lineage>
        <taxon>Bacteria</taxon>
        <taxon>Bacillati</taxon>
        <taxon>Actinomycetota</taxon>
        <taxon>Actinomycetes</taxon>
        <taxon>Mycobacteriales</taxon>
        <taxon>Nocardiaceae</taxon>
        <taxon>Williamsia</taxon>
    </lineage>
</organism>
<gene>
    <name evidence="1" type="ORF">CSW57_13360</name>
</gene>
<evidence type="ECO:0000313" key="2">
    <source>
        <dbReference type="Proteomes" id="UP000225108"/>
    </source>
</evidence>
<dbReference type="Proteomes" id="UP000225108">
    <property type="component" value="Unassembled WGS sequence"/>
</dbReference>
<proteinExistence type="predicted"/>
<evidence type="ECO:0000313" key="1">
    <source>
        <dbReference type="EMBL" id="PHV67181.1"/>
    </source>
</evidence>
<sequence>MVAGRGDEPMTRTRRLEAGDFTYWFLHRELGWSVVLQLVWTFDRPPGREALSAINKNLASSPLNRLVAVSGLPGVRPRWVRADTHPDLIIDVTPIDSDLVGAWADSELESAPLDPLTGPPWQLRGAFTEQGGFALSLTALHLVTDGQNMVGAAVDAFTDRTPEPLWSGVSGVGPRRQLIDDGVDLLSDIGSAIGGVVRAAATGGASMFGKRGAIDRAPRLPMHERAPRARASWSTVSVDSDVWTKVAAEHGGTSNSLFIAVISGVLRSSGCAPLGVPIKVGIPVSQRTDGDDRANATAGVSVTLTDEPVPGGTLRHIRQQCKAAFTALDAGRRPAMIHLQPLMWLLPAQLIIKTVSSGDGMPDAVASNLGVFTPELTEVGGVAASGVAFRGIAQGVDAALPYRFGDGVQSWLLEYGRTTTFSVAAFDEMHIADSAELGGILAGELRAWGVPFRLW</sequence>
<comment type="caution">
    <text evidence="1">The sequence shown here is derived from an EMBL/GenBank/DDBJ whole genome shotgun (WGS) entry which is preliminary data.</text>
</comment>
<dbReference type="EMBL" id="PEBD01000008">
    <property type="protein sequence ID" value="PHV67181.1"/>
    <property type="molecule type" value="Genomic_DNA"/>
</dbReference>
<evidence type="ECO:0008006" key="3">
    <source>
        <dbReference type="Google" id="ProtNLM"/>
    </source>
</evidence>
<name>A0A2G3PN31_WILMA</name>
<accession>A0A2G3PN31</accession>
<dbReference type="AlphaFoldDB" id="A0A2G3PN31"/>
<protein>
    <recommendedName>
        <fullName evidence="3">Condensation domain-containing protein</fullName>
    </recommendedName>
</protein>
<reference evidence="1 2" key="1">
    <citation type="submission" date="2017-10" db="EMBL/GenBank/DDBJ databases">
        <title>The draft genome sequence of Williamsia sp. BULT 1.1 isolated from the semi-arid grassland soils from South Africa.</title>
        <authorList>
            <person name="Kabwe M.H."/>
            <person name="Govender N."/>
            <person name="Mutseka Lunga P."/>
            <person name="Vikram S."/>
            <person name="Makhalanyane T.P."/>
        </authorList>
    </citation>
    <scope>NUCLEOTIDE SEQUENCE [LARGE SCALE GENOMIC DNA]</scope>
    <source>
        <strain evidence="1 2">BULT 1.1</strain>
    </source>
</reference>